<reference evidence="2 3" key="1">
    <citation type="submission" date="2021-06" db="EMBL/GenBank/DDBJ databases">
        <title>Caerostris extrusa draft genome.</title>
        <authorList>
            <person name="Kono N."/>
            <person name="Arakawa K."/>
        </authorList>
    </citation>
    <scope>NUCLEOTIDE SEQUENCE [LARGE SCALE GENOMIC DNA]</scope>
</reference>
<dbReference type="AlphaFoldDB" id="A0AAV4TYQ8"/>
<comment type="caution">
    <text evidence="2">The sequence shown here is derived from an EMBL/GenBank/DDBJ whole genome shotgun (WGS) entry which is preliminary data.</text>
</comment>
<gene>
    <name evidence="2" type="ORF">CEXT_56511</name>
</gene>
<evidence type="ECO:0000313" key="2">
    <source>
        <dbReference type="EMBL" id="GIY49638.1"/>
    </source>
</evidence>
<evidence type="ECO:0000313" key="3">
    <source>
        <dbReference type="Proteomes" id="UP001054945"/>
    </source>
</evidence>
<keyword evidence="3" id="KW-1185">Reference proteome</keyword>
<protein>
    <submittedName>
        <fullName evidence="2">Uncharacterized protein</fullName>
    </submittedName>
</protein>
<feature type="region of interest" description="Disordered" evidence="1">
    <location>
        <begin position="1"/>
        <end position="111"/>
    </location>
</feature>
<organism evidence="2 3">
    <name type="scientific">Caerostris extrusa</name>
    <name type="common">Bark spider</name>
    <name type="synonym">Caerostris bankana</name>
    <dbReference type="NCBI Taxonomy" id="172846"/>
    <lineage>
        <taxon>Eukaryota</taxon>
        <taxon>Metazoa</taxon>
        <taxon>Ecdysozoa</taxon>
        <taxon>Arthropoda</taxon>
        <taxon>Chelicerata</taxon>
        <taxon>Arachnida</taxon>
        <taxon>Araneae</taxon>
        <taxon>Araneomorphae</taxon>
        <taxon>Entelegynae</taxon>
        <taxon>Araneoidea</taxon>
        <taxon>Araneidae</taxon>
        <taxon>Caerostris</taxon>
    </lineage>
</organism>
<evidence type="ECO:0000256" key="1">
    <source>
        <dbReference type="SAM" id="MobiDB-lite"/>
    </source>
</evidence>
<feature type="compositionally biased region" description="Low complexity" evidence="1">
    <location>
        <begin position="86"/>
        <end position="98"/>
    </location>
</feature>
<accession>A0AAV4TYQ8</accession>
<dbReference type="Proteomes" id="UP001054945">
    <property type="component" value="Unassembled WGS sequence"/>
</dbReference>
<dbReference type="EMBL" id="BPLR01011861">
    <property type="protein sequence ID" value="GIY49638.1"/>
    <property type="molecule type" value="Genomic_DNA"/>
</dbReference>
<proteinExistence type="predicted"/>
<sequence length="111" mass="12088">MAILQNSGLDSVAPPTPVPTMPEQPNASKRKNPTSDDDDEGFQKVTSKKKNPRKGQMNSDNPEEDPPPTPPIIYYTSPASPAMTSDSNNMDLTLTNDTINDDNVKQTPALY</sequence>
<name>A0AAV4TYQ8_CAEEX</name>